<dbReference type="InterPro" id="IPR010921">
    <property type="entry name" value="Trp_repressor/repl_initiator"/>
</dbReference>
<dbReference type="EMBL" id="ATBP01000969">
    <property type="protein sequence ID" value="ETR68397.1"/>
    <property type="molecule type" value="Genomic_DNA"/>
</dbReference>
<dbReference type="SUPFAM" id="SSF48295">
    <property type="entry name" value="TrpR-like"/>
    <property type="match status" value="1"/>
</dbReference>
<feature type="domain" description="Transposase IS200-like" evidence="1">
    <location>
        <begin position="9"/>
        <end position="123"/>
    </location>
</feature>
<dbReference type="GO" id="GO:0004803">
    <property type="term" value="F:transposase activity"/>
    <property type="evidence" value="ECO:0007669"/>
    <property type="project" value="InterPro"/>
</dbReference>
<evidence type="ECO:0000259" key="1">
    <source>
        <dbReference type="SMART" id="SM01321"/>
    </source>
</evidence>
<dbReference type="Gene3D" id="1.10.1750.10">
    <property type="match status" value="1"/>
</dbReference>
<evidence type="ECO:0000313" key="2">
    <source>
        <dbReference type="EMBL" id="ETR68397.1"/>
    </source>
</evidence>
<organism evidence="2 3">
    <name type="scientific">Candidatus Magnetoglobus multicellularis str. Araruama</name>
    <dbReference type="NCBI Taxonomy" id="890399"/>
    <lineage>
        <taxon>Bacteria</taxon>
        <taxon>Pseudomonadati</taxon>
        <taxon>Thermodesulfobacteriota</taxon>
        <taxon>Desulfobacteria</taxon>
        <taxon>Desulfobacterales</taxon>
        <taxon>Desulfobacteraceae</taxon>
        <taxon>Candidatus Magnetoglobus</taxon>
    </lineage>
</organism>
<dbReference type="PANTHER" id="PTHR34322">
    <property type="entry name" value="TRANSPOSASE, Y1_TNP DOMAIN-CONTAINING"/>
    <property type="match status" value="1"/>
</dbReference>
<sequence>MARQLRIEYPDAFYHVTSRGNNRQDIYRDEEDYKLFLERLIESLDVYNISLLCYVCMTNHFHFLLTTPDGNLSNFMRHFNIGYTAAFNRRHKRSGHLYQGRYKSFLIDADLYLTEVSRYIHLNPVRLKQYSGLNAKEKAELLKKSRYNSIAGYTNTRKREPFINYSKVLDYFGGDTEEGRRRYRQFVNKGFGEGLDNPLTSGKGTGIVGSESFVKKIRKTFLEKTTQNSKREQPQLKEVKKKFNPEELFKHFCRIAEVDRDQVCSKGKNTTDRAILMEMLYRYCKITQPEIGLLVGGIDYSSVSYSRKRLRQKLEKNSDLKKRFDMVDIELSRLKI</sequence>
<comment type="caution">
    <text evidence="2">The sequence shown here is derived from an EMBL/GenBank/DDBJ whole genome shotgun (WGS) entry which is preliminary data.</text>
</comment>
<proteinExistence type="predicted"/>
<dbReference type="InterPro" id="IPR002686">
    <property type="entry name" value="Transposase_17"/>
</dbReference>
<dbReference type="GO" id="GO:0043565">
    <property type="term" value="F:sequence-specific DNA binding"/>
    <property type="evidence" value="ECO:0007669"/>
    <property type="project" value="InterPro"/>
</dbReference>
<dbReference type="InterPro" id="IPR036515">
    <property type="entry name" value="Transposase_17_sf"/>
</dbReference>
<dbReference type="GO" id="GO:0006313">
    <property type="term" value="P:DNA transposition"/>
    <property type="evidence" value="ECO:0007669"/>
    <property type="project" value="InterPro"/>
</dbReference>
<gene>
    <name evidence="2" type="ORF">OMM_04592</name>
</gene>
<evidence type="ECO:0000313" key="3">
    <source>
        <dbReference type="Proteomes" id="UP000189670"/>
    </source>
</evidence>
<dbReference type="SMART" id="SM01321">
    <property type="entry name" value="Y1_Tnp"/>
    <property type="match status" value="1"/>
</dbReference>
<name>A0A1V1P0M1_9BACT</name>
<dbReference type="PANTHER" id="PTHR34322:SF2">
    <property type="entry name" value="TRANSPOSASE IS200-LIKE DOMAIN-CONTAINING PROTEIN"/>
    <property type="match status" value="1"/>
</dbReference>
<dbReference type="AlphaFoldDB" id="A0A1V1P0M1"/>
<reference evidence="3" key="1">
    <citation type="submission" date="2012-11" db="EMBL/GenBank/DDBJ databases">
        <authorList>
            <person name="Lucero-Rivera Y.E."/>
            <person name="Tovar-Ramirez D."/>
        </authorList>
    </citation>
    <scope>NUCLEOTIDE SEQUENCE [LARGE SCALE GENOMIC DNA]</scope>
    <source>
        <strain evidence="3">Araruama</strain>
    </source>
</reference>
<accession>A0A1V1P0M1</accession>
<dbReference type="SUPFAM" id="SSF143422">
    <property type="entry name" value="Transposase IS200-like"/>
    <property type="match status" value="1"/>
</dbReference>
<protein>
    <recommendedName>
        <fullName evidence="1">Transposase IS200-like domain-containing protein</fullName>
    </recommendedName>
</protein>
<dbReference type="Pfam" id="PF01797">
    <property type="entry name" value="Y1_Tnp"/>
    <property type="match status" value="1"/>
</dbReference>
<dbReference type="Proteomes" id="UP000189670">
    <property type="component" value="Unassembled WGS sequence"/>
</dbReference>
<dbReference type="Gene3D" id="3.30.70.1290">
    <property type="entry name" value="Transposase IS200-like"/>
    <property type="match status" value="1"/>
</dbReference>